<dbReference type="EMBL" id="PFAH01000007">
    <property type="protein sequence ID" value="PIR97965.1"/>
    <property type="molecule type" value="Genomic_DNA"/>
</dbReference>
<evidence type="ECO:0000259" key="10">
    <source>
        <dbReference type="Pfam" id="PF00712"/>
    </source>
</evidence>
<reference evidence="14" key="1">
    <citation type="submission" date="2017-09" db="EMBL/GenBank/DDBJ databases">
        <title>Depth-based differentiation of microbial function through sediment-hosted aquifers and enrichment of novel symbionts in the deep terrestrial subsurface.</title>
        <authorList>
            <person name="Probst A.J."/>
            <person name="Ladd B."/>
            <person name="Jarett J.K."/>
            <person name="Geller-Mcgrath D.E."/>
            <person name="Sieber C.M.K."/>
            <person name="Emerson J.B."/>
            <person name="Anantharaman K."/>
            <person name="Thomas B.C."/>
            <person name="Malmstrom R."/>
            <person name="Stieglmeier M."/>
            <person name="Klingl A."/>
            <person name="Woyke T."/>
            <person name="Ryan C.M."/>
            <person name="Banfield J.F."/>
        </authorList>
    </citation>
    <scope>NUCLEOTIDE SEQUENCE [LARGE SCALE GENOMIC DNA]</scope>
</reference>
<evidence type="ECO:0000256" key="4">
    <source>
        <dbReference type="ARBA" id="ARBA00022679"/>
    </source>
</evidence>
<evidence type="ECO:0000256" key="2">
    <source>
        <dbReference type="ARBA" id="ARBA00010752"/>
    </source>
</evidence>
<evidence type="ECO:0000256" key="7">
    <source>
        <dbReference type="ARBA" id="ARBA00022932"/>
    </source>
</evidence>
<dbReference type="GO" id="GO:0003677">
    <property type="term" value="F:DNA binding"/>
    <property type="evidence" value="ECO:0007669"/>
    <property type="project" value="UniProtKB-UniRule"/>
</dbReference>
<organism evidence="13 14">
    <name type="scientific">Candidatus Colwellbacteria bacterium CG10_big_fil_rev_8_21_14_0_10_42_22</name>
    <dbReference type="NCBI Taxonomy" id="1974540"/>
    <lineage>
        <taxon>Bacteria</taxon>
        <taxon>Candidatus Colwelliibacteriota</taxon>
    </lineage>
</organism>
<proteinExistence type="inferred from homology"/>
<keyword evidence="6 9" id="KW-0235">DNA replication</keyword>
<keyword evidence="8" id="KW-0238">DNA-binding</keyword>
<comment type="similarity">
    <text evidence="2 9">Belongs to the beta sliding clamp family.</text>
</comment>
<evidence type="ECO:0000256" key="8">
    <source>
        <dbReference type="ARBA" id="ARBA00023125"/>
    </source>
</evidence>
<keyword evidence="3 9" id="KW-0963">Cytoplasm</keyword>
<dbReference type="PANTHER" id="PTHR30478:SF0">
    <property type="entry name" value="BETA SLIDING CLAMP"/>
    <property type="match status" value="1"/>
</dbReference>
<accession>A0A2H0VFT2</accession>
<dbReference type="GO" id="GO:0006271">
    <property type="term" value="P:DNA strand elongation involved in DNA replication"/>
    <property type="evidence" value="ECO:0007669"/>
    <property type="project" value="TreeGrafter"/>
</dbReference>
<comment type="subunit">
    <text evidence="9">Forms a ring-shaped head-to-tail homodimer around DNA.</text>
</comment>
<dbReference type="NCBIfam" id="TIGR00663">
    <property type="entry name" value="dnan"/>
    <property type="match status" value="1"/>
</dbReference>
<comment type="subcellular location">
    <subcellularLocation>
        <location evidence="1 9">Cytoplasm</location>
    </subcellularLocation>
</comment>
<dbReference type="Pfam" id="PF02767">
    <property type="entry name" value="DNA_pol3_beta_2"/>
    <property type="match status" value="1"/>
</dbReference>
<dbReference type="PIRSF" id="PIRSF000804">
    <property type="entry name" value="DNA_pol_III_b"/>
    <property type="match status" value="1"/>
</dbReference>
<dbReference type="GO" id="GO:0008408">
    <property type="term" value="F:3'-5' exonuclease activity"/>
    <property type="evidence" value="ECO:0007669"/>
    <property type="project" value="InterPro"/>
</dbReference>
<dbReference type="InterPro" id="IPR046938">
    <property type="entry name" value="DNA_clamp_sf"/>
</dbReference>
<dbReference type="Gene3D" id="3.10.150.10">
    <property type="entry name" value="DNA Polymerase III, subunit A, domain 2"/>
    <property type="match status" value="1"/>
</dbReference>
<dbReference type="AlphaFoldDB" id="A0A2H0VFT2"/>
<comment type="function">
    <text evidence="9">Confers DNA tethering and processivity to DNA polymerases and other proteins. Acts as a clamp, forming a ring around DNA (a reaction catalyzed by the clamp-loading complex) which diffuses in an ATP-independent manner freely and bidirectionally along dsDNA. Initially characterized for its ability to contact the catalytic subunit of DNA polymerase III (Pol III), a complex, multichain enzyme responsible for most of the replicative synthesis in bacteria; Pol III exhibits 3'-5' exonuclease proofreading activity. The beta chain is required for initiation of replication as well as for processivity of DNA replication.</text>
</comment>
<dbReference type="InterPro" id="IPR022637">
    <property type="entry name" value="DNA_polIII_beta_cen"/>
</dbReference>
<evidence type="ECO:0000256" key="1">
    <source>
        <dbReference type="ARBA" id="ARBA00004496"/>
    </source>
</evidence>
<dbReference type="Gene3D" id="3.70.10.10">
    <property type="match status" value="1"/>
</dbReference>
<feature type="domain" description="DNA polymerase III beta sliding clamp central" evidence="11">
    <location>
        <begin position="128"/>
        <end position="245"/>
    </location>
</feature>
<feature type="domain" description="DNA polymerase III beta sliding clamp C-terminal" evidence="12">
    <location>
        <begin position="249"/>
        <end position="367"/>
    </location>
</feature>
<dbReference type="Pfam" id="PF00712">
    <property type="entry name" value="DNA_pol3_beta"/>
    <property type="match status" value="1"/>
</dbReference>
<dbReference type="CDD" id="cd00140">
    <property type="entry name" value="beta_clamp"/>
    <property type="match status" value="1"/>
</dbReference>
<feature type="domain" description="DNA polymerase III beta sliding clamp N-terminal" evidence="10">
    <location>
        <begin position="1"/>
        <end position="118"/>
    </location>
</feature>
<dbReference type="Pfam" id="PF02768">
    <property type="entry name" value="DNA_pol3_beta_3"/>
    <property type="match status" value="1"/>
</dbReference>
<evidence type="ECO:0000256" key="6">
    <source>
        <dbReference type="ARBA" id="ARBA00022705"/>
    </source>
</evidence>
<protein>
    <recommendedName>
        <fullName evidence="9">Beta sliding clamp</fullName>
    </recommendedName>
</protein>
<evidence type="ECO:0000256" key="3">
    <source>
        <dbReference type="ARBA" id="ARBA00022490"/>
    </source>
</evidence>
<dbReference type="GO" id="GO:0003887">
    <property type="term" value="F:DNA-directed DNA polymerase activity"/>
    <property type="evidence" value="ECO:0007669"/>
    <property type="project" value="UniProtKB-UniRule"/>
</dbReference>
<dbReference type="InterPro" id="IPR022634">
    <property type="entry name" value="DNA_polIII_beta_N"/>
</dbReference>
<dbReference type="GO" id="GO:0009360">
    <property type="term" value="C:DNA polymerase III complex"/>
    <property type="evidence" value="ECO:0007669"/>
    <property type="project" value="InterPro"/>
</dbReference>
<evidence type="ECO:0000313" key="13">
    <source>
        <dbReference type="EMBL" id="PIR97965.1"/>
    </source>
</evidence>
<name>A0A2H0VFT2_9BACT</name>
<dbReference type="Proteomes" id="UP000231466">
    <property type="component" value="Unassembled WGS sequence"/>
</dbReference>
<gene>
    <name evidence="13" type="primary">dnaN</name>
    <name evidence="13" type="ORF">COT89_01795</name>
</gene>
<evidence type="ECO:0000313" key="14">
    <source>
        <dbReference type="Proteomes" id="UP000231466"/>
    </source>
</evidence>
<evidence type="ECO:0000256" key="9">
    <source>
        <dbReference type="PIRNR" id="PIRNR000804"/>
    </source>
</evidence>
<sequence>MKIIILKESLKNGLDAVGRAVGSNTNLPVLSSVLIKASGSQIKMSATNLELALTKTVFGKIIEEGSLVVPYAILAGMVNNISTERVNLEAKAGNLIVKTDNYEASIQGTDEKEFPIIPTIKSKKEKLEIESTTLKEALSKTSLAAEISDLRPEISGVLFSIEPSLLKIVATDSFRLAEARISGEQIKSTFEKGSDTTIPLKAAQELPRVAPEKGFITLYTDETQALFEAEGVELITRVIEGKFPDYQAIVPKEIETEVLVERDDLINGLKLTGSFSGRSNEVVLKTGSKKMLELSASDSGVGKNKYIIPAKINGPDTETVFNWQYLLDGIRNERSKNVSLGINGEERPTLVKSPESGSYYYILMPIRA</sequence>
<keyword evidence="4 9" id="KW-0808">Transferase</keyword>
<dbReference type="SUPFAM" id="SSF55979">
    <property type="entry name" value="DNA clamp"/>
    <property type="match status" value="3"/>
</dbReference>
<keyword evidence="7 9" id="KW-0239">DNA-directed DNA polymerase</keyword>
<dbReference type="GO" id="GO:0005737">
    <property type="term" value="C:cytoplasm"/>
    <property type="evidence" value="ECO:0007669"/>
    <property type="project" value="UniProtKB-SubCell"/>
</dbReference>
<evidence type="ECO:0000259" key="12">
    <source>
        <dbReference type="Pfam" id="PF02768"/>
    </source>
</evidence>
<dbReference type="PANTHER" id="PTHR30478">
    <property type="entry name" value="DNA POLYMERASE III SUBUNIT BETA"/>
    <property type="match status" value="1"/>
</dbReference>
<dbReference type="InterPro" id="IPR001001">
    <property type="entry name" value="DNA_polIII_beta"/>
</dbReference>
<evidence type="ECO:0000256" key="5">
    <source>
        <dbReference type="ARBA" id="ARBA00022695"/>
    </source>
</evidence>
<keyword evidence="5 9" id="KW-0548">Nucleotidyltransferase</keyword>
<dbReference type="InterPro" id="IPR022635">
    <property type="entry name" value="DNA_polIII_beta_C"/>
</dbReference>
<dbReference type="SMART" id="SM00480">
    <property type="entry name" value="POL3Bc"/>
    <property type="match status" value="1"/>
</dbReference>
<comment type="caution">
    <text evidence="13">The sequence shown here is derived from an EMBL/GenBank/DDBJ whole genome shotgun (WGS) entry which is preliminary data.</text>
</comment>
<evidence type="ECO:0000259" key="11">
    <source>
        <dbReference type="Pfam" id="PF02767"/>
    </source>
</evidence>